<keyword evidence="3" id="KW-1185">Reference proteome</keyword>
<keyword evidence="1" id="KW-0812">Transmembrane</keyword>
<accession>A0A6A6QMK7</accession>
<feature type="non-terminal residue" evidence="2">
    <location>
        <position position="1"/>
    </location>
</feature>
<evidence type="ECO:0000256" key="1">
    <source>
        <dbReference type="SAM" id="Phobius"/>
    </source>
</evidence>
<keyword evidence="1" id="KW-0472">Membrane</keyword>
<evidence type="ECO:0000313" key="2">
    <source>
        <dbReference type="EMBL" id="KAF2493625.1"/>
    </source>
</evidence>
<dbReference type="AlphaFoldDB" id="A0A6A6QMK7"/>
<evidence type="ECO:0000313" key="3">
    <source>
        <dbReference type="Proteomes" id="UP000799750"/>
    </source>
</evidence>
<gene>
    <name evidence="2" type="ORF">BU16DRAFT_426064</name>
</gene>
<organism evidence="2 3">
    <name type="scientific">Lophium mytilinum</name>
    <dbReference type="NCBI Taxonomy" id="390894"/>
    <lineage>
        <taxon>Eukaryota</taxon>
        <taxon>Fungi</taxon>
        <taxon>Dikarya</taxon>
        <taxon>Ascomycota</taxon>
        <taxon>Pezizomycotina</taxon>
        <taxon>Dothideomycetes</taxon>
        <taxon>Pleosporomycetidae</taxon>
        <taxon>Mytilinidiales</taxon>
        <taxon>Mytilinidiaceae</taxon>
        <taxon>Lophium</taxon>
    </lineage>
</organism>
<dbReference type="OrthoDB" id="2688021at2759"/>
<feature type="transmembrane region" description="Helical" evidence="1">
    <location>
        <begin position="6"/>
        <end position="23"/>
    </location>
</feature>
<protein>
    <submittedName>
        <fullName evidence="2">Uncharacterized protein</fullName>
    </submittedName>
</protein>
<dbReference type="EMBL" id="MU004192">
    <property type="protein sequence ID" value="KAF2493625.1"/>
    <property type="molecule type" value="Genomic_DNA"/>
</dbReference>
<feature type="non-terminal residue" evidence="2">
    <location>
        <position position="151"/>
    </location>
</feature>
<proteinExistence type="predicted"/>
<dbReference type="Proteomes" id="UP000799750">
    <property type="component" value="Unassembled WGS sequence"/>
</dbReference>
<keyword evidence="1" id="KW-1133">Transmembrane helix</keyword>
<feature type="transmembrane region" description="Helical" evidence="1">
    <location>
        <begin position="91"/>
        <end position="113"/>
    </location>
</feature>
<name>A0A6A6QMK7_9PEZI</name>
<reference evidence="2" key="1">
    <citation type="journal article" date="2020" name="Stud. Mycol.">
        <title>101 Dothideomycetes genomes: a test case for predicting lifestyles and emergence of pathogens.</title>
        <authorList>
            <person name="Haridas S."/>
            <person name="Albert R."/>
            <person name="Binder M."/>
            <person name="Bloem J."/>
            <person name="Labutti K."/>
            <person name="Salamov A."/>
            <person name="Andreopoulos B."/>
            <person name="Baker S."/>
            <person name="Barry K."/>
            <person name="Bills G."/>
            <person name="Bluhm B."/>
            <person name="Cannon C."/>
            <person name="Castanera R."/>
            <person name="Culley D."/>
            <person name="Daum C."/>
            <person name="Ezra D."/>
            <person name="Gonzalez J."/>
            <person name="Henrissat B."/>
            <person name="Kuo A."/>
            <person name="Liang C."/>
            <person name="Lipzen A."/>
            <person name="Lutzoni F."/>
            <person name="Magnuson J."/>
            <person name="Mondo S."/>
            <person name="Nolan M."/>
            <person name="Ohm R."/>
            <person name="Pangilinan J."/>
            <person name="Park H.-J."/>
            <person name="Ramirez L."/>
            <person name="Alfaro M."/>
            <person name="Sun H."/>
            <person name="Tritt A."/>
            <person name="Yoshinaga Y."/>
            <person name="Zwiers L.-H."/>
            <person name="Turgeon B."/>
            <person name="Goodwin S."/>
            <person name="Spatafora J."/>
            <person name="Crous P."/>
            <person name="Grigoriev I."/>
        </authorList>
    </citation>
    <scope>NUCLEOTIDE SEQUENCE</scope>
    <source>
        <strain evidence="2">CBS 269.34</strain>
    </source>
</reference>
<sequence>LAAVNIFFLAGMQVLYALALHSTEQLVNFSRDEAAWRRAASTKGAVVGGGSLFKVFTSWEALLLLAMKPLSHWIFGLTISTFGEYGVEFSVYAFLGLTAMAIVLAMFGTFLAYRRPKGPQPALYGHLRGLRQLVDEWGKGAGGRIYWGDKG</sequence>
<feature type="transmembrane region" description="Helical" evidence="1">
    <location>
        <begin position="44"/>
        <end position="67"/>
    </location>
</feature>